<evidence type="ECO:0000256" key="1">
    <source>
        <dbReference type="SAM" id="MobiDB-lite"/>
    </source>
</evidence>
<comment type="caution">
    <text evidence="3">The sequence shown here is derived from an EMBL/GenBank/DDBJ whole genome shotgun (WGS) entry which is preliminary data.</text>
</comment>
<dbReference type="EMBL" id="AVCJ01000001">
    <property type="protein sequence ID" value="KFL37707.1"/>
    <property type="molecule type" value="Genomic_DNA"/>
</dbReference>
<feature type="chain" id="PRO_5001826379" description="Dipeptidylpeptidase IV N-terminal domain-containing protein" evidence="2">
    <location>
        <begin position="23"/>
        <end position="304"/>
    </location>
</feature>
<reference evidence="4" key="1">
    <citation type="submission" date="2013-08" db="EMBL/GenBank/DDBJ databases">
        <title>Genome sequencing of Arenimonas donghaensis.</title>
        <authorList>
            <person name="Chen F."/>
            <person name="Wang G."/>
        </authorList>
    </citation>
    <scope>NUCLEOTIDE SEQUENCE [LARGE SCALE GENOMIC DNA]</scope>
    <source>
        <strain evidence="4">HO3-R19</strain>
    </source>
</reference>
<dbReference type="SUPFAM" id="SSF82171">
    <property type="entry name" value="DPP6 N-terminal domain-like"/>
    <property type="match status" value="1"/>
</dbReference>
<name>A0A087MLF4_9GAMM</name>
<accession>A0A087MLF4</accession>
<dbReference type="InterPro" id="IPR011659">
    <property type="entry name" value="WD40"/>
</dbReference>
<evidence type="ECO:0000256" key="2">
    <source>
        <dbReference type="SAM" id="SignalP"/>
    </source>
</evidence>
<evidence type="ECO:0000313" key="3">
    <source>
        <dbReference type="EMBL" id="KFL37707.1"/>
    </source>
</evidence>
<feature type="signal peptide" evidence="2">
    <location>
        <begin position="1"/>
        <end position="22"/>
    </location>
</feature>
<organism evidence="3 4">
    <name type="scientific">Arenimonas donghaensis DSM 18148 = HO3-R19</name>
    <dbReference type="NCBI Taxonomy" id="1121014"/>
    <lineage>
        <taxon>Bacteria</taxon>
        <taxon>Pseudomonadati</taxon>
        <taxon>Pseudomonadota</taxon>
        <taxon>Gammaproteobacteria</taxon>
        <taxon>Lysobacterales</taxon>
        <taxon>Lysobacteraceae</taxon>
        <taxon>Arenimonas</taxon>
    </lineage>
</organism>
<proteinExistence type="predicted"/>
<reference evidence="3 4" key="2">
    <citation type="journal article" date="2015" name="Stand. Genomic Sci.">
        <title>High quality draft genomic sequence of Arenimonas donghaensis DSM 18148(T).</title>
        <authorList>
            <person name="Chen F."/>
            <person name="Wang H."/>
            <person name="Cao Y."/>
            <person name="Li X."/>
            <person name="Wang G."/>
        </authorList>
    </citation>
    <scope>NUCLEOTIDE SEQUENCE [LARGE SCALE GENOMIC DNA]</scope>
    <source>
        <strain evidence="3 4">HO3-R19</strain>
    </source>
</reference>
<protein>
    <recommendedName>
        <fullName evidence="5">Dipeptidylpeptidase IV N-terminal domain-containing protein</fullName>
    </recommendedName>
</protein>
<evidence type="ECO:0008006" key="5">
    <source>
        <dbReference type="Google" id="ProtNLM"/>
    </source>
</evidence>
<dbReference type="PATRIC" id="fig|1121014.3.peg.119"/>
<sequence length="304" mass="33024">MARARLILLFAASLATASAAGANRVFPDDPAVVRLGAGWLSTLANDYNLSTDAGEQLLVFGRSSRGDFSDSRVWVARQEDGQWSDPQPAPFSDPRWRDSDPWLTPDGRWLYFVSSRPAAAREPGREDLDLWRAPVTDGRIGEPEHLAMASSPGEELGPELHQGWLVFNSTRPGGPAQMALYRARVTDTGLDAPEAMPAPFNDGLVQGDLTFSPDGQLALFWSIRGDSREPDLFAVRREGGHWSAAVRLSAPFNQPGMDFTPAFTANGKHLRWASQRQGPEGPADPEGSADLYQAGTGLLEALLE</sequence>
<keyword evidence="4" id="KW-1185">Reference proteome</keyword>
<evidence type="ECO:0000313" key="4">
    <source>
        <dbReference type="Proteomes" id="UP000029085"/>
    </source>
</evidence>
<dbReference type="OrthoDB" id="9809364at2"/>
<dbReference type="Proteomes" id="UP000029085">
    <property type="component" value="Unassembled WGS sequence"/>
</dbReference>
<dbReference type="Pfam" id="PF07676">
    <property type="entry name" value="PD40"/>
    <property type="match status" value="2"/>
</dbReference>
<feature type="region of interest" description="Disordered" evidence="1">
    <location>
        <begin position="79"/>
        <end position="98"/>
    </location>
</feature>
<dbReference type="STRING" id="1121014.N788_00630"/>
<dbReference type="Gene3D" id="2.120.10.30">
    <property type="entry name" value="TolB, C-terminal domain"/>
    <property type="match status" value="2"/>
</dbReference>
<dbReference type="RefSeq" id="WP_051924196.1">
    <property type="nucleotide sequence ID" value="NZ_AVCJ01000001.1"/>
</dbReference>
<dbReference type="AlphaFoldDB" id="A0A087MLF4"/>
<gene>
    <name evidence="3" type="ORF">N788_00630</name>
</gene>
<dbReference type="InterPro" id="IPR011042">
    <property type="entry name" value="6-blade_b-propeller_TolB-like"/>
</dbReference>
<keyword evidence="2" id="KW-0732">Signal</keyword>